<evidence type="ECO:0000256" key="5">
    <source>
        <dbReference type="SAM" id="MobiDB-lite"/>
    </source>
</evidence>
<keyword evidence="8" id="KW-1185">Reference proteome</keyword>
<dbReference type="CDD" id="cd05466">
    <property type="entry name" value="PBP2_LTTR_substrate"/>
    <property type="match status" value="1"/>
</dbReference>
<gene>
    <name evidence="7" type="ORF">NFI88_04210</name>
</gene>
<evidence type="ECO:0000313" key="8">
    <source>
        <dbReference type="Proteomes" id="UP001524547"/>
    </source>
</evidence>
<evidence type="ECO:0000313" key="7">
    <source>
        <dbReference type="EMBL" id="MCQ8240043.1"/>
    </source>
</evidence>
<comment type="caution">
    <text evidence="7">The sequence shown here is derived from an EMBL/GenBank/DDBJ whole genome shotgun (WGS) entry which is preliminary data.</text>
</comment>
<accession>A0ABT1VWJ8</accession>
<reference evidence="7 8" key="1">
    <citation type="submission" date="2022-06" db="EMBL/GenBank/DDBJ databases">
        <title>Rhizosaccharibacter gen. nov. sp. nov. KSS12, endophytic bacteria isolated from sugarcane.</title>
        <authorList>
            <person name="Pitiwittayakul N."/>
        </authorList>
    </citation>
    <scope>NUCLEOTIDE SEQUENCE [LARGE SCALE GENOMIC DNA]</scope>
    <source>
        <strain evidence="7 8">KSS12</strain>
    </source>
</reference>
<organism evidence="7 8">
    <name type="scientific">Rhizosaccharibacter radicis</name>
    <dbReference type="NCBI Taxonomy" id="2782605"/>
    <lineage>
        <taxon>Bacteria</taxon>
        <taxon>Pseudomonadati</taxon>
        <taxon>Pseudomonadota</taxon>
        <taxon>Alphaproteobacteria</taxon>
        <taxon>Acetobacterales</taxon>
        <taxon>Acetobacteraceae</taxon>
        <taxon>Rhizosaccharibacter</taxon>
    </lineage>
</organism>
<dbReference type="Gene3D" id="1.10.10.10">
    <property type="entry name" value="Winged helix-like DNA-binding domain superfamily/Winged helix DNA-binding domain"/>
    <property type="match status" value="1"/>
</dbReference>
<keyword evidence="2" id="KW-0805">Transcription regulation</keyword>
<feature type="domain" description="HTH lysR-type" evidence="6">
    <location>
        <begin position="1"/>
        <end position="58"/>
    </location>
</feature>
<dbReference type="EMBL" id="JAMZEJ010000002">
    <property type="protein sequence ID" value="MCQ8240043.1"/>
    <property type="molecule type" value="Genomic_DNA"/>
</dbReference>
<dbReference type="PROSITE" id="PS50931">
    <property type="entry name" value="HTH_LYSR"/>
    <property type="match status" value="1"/>
</dbReference>
<dbReference type="SUPFAM" id="SSF53850">
    <property type="entry name" value="Periplasmic binding protein-like II"/>
    <property type="match status" value="1"/>
</dbReference>
<dbReference type="InterPro" id="IPR000847">
    <property type="entry name" value="LysR_HTH_N"/>
</dbReference>
<evidence type="ECO:0000256" key="4">
    <source>
        <dbReference type="ARBA" id="ARBA00023163"/>
    </source>
</evidence>
<evidence type="ECO:0000259" key="6">
    <source>
        <dbReference type="PROSITE" id="PS50931"/>
    </source>
</evidence>
<dbReference type="Pfam" id="PF03466">
    <property type="entry name" value="LysR_substrate"/>
    <property type="match status" value="1"/>
</dbReference>
<name>A0ABT1VWJ8_9PROT</name>
<sequence length="345" mass="37209">MDAGWLEDFLVLAETLNFSRAAERRNVTQSAMSRRIQALEDWIGASLFSRDTHRLDLTPAGERFRDTAAEVTRQLVLGREAAREAADRAALPLRFASTHALSILFFPRWLQRMEERRPLGPVRLTADTMAACERLIEQGEAQFLLCHRHPAVPDRLAESGFRHRSLGIDTLMPVSAPGRNGSPCHPLPPAPDADGASAGRPAASFRFLAYDERSGLGRILGGVHGLDGRSAGIAPVFTSHLATVLHVMALGGRGAAFLPRSLVEPDLAAGRLVRAADTRWDVSVEICLFRPRARQNAAAEAFWSSLEHAEAPCGDIFATDPSGPECPATHIVAAGGPPEDSAPVG</sequence>
<evidence type="ECO:0000256" key="2">
    <source>
        <dbReference type="ARBA" id="ARBA00023015"/>
    </source>
</evidence>
<keyword evidence="4" id="KW-0804">Transcription</keyword>
<dbReference type="Gene3D" id="3.40.190.10">
    <property type="entry name" value="Periplasmic binding protein-like II"/>
    <property type="match status" value="2"/>
</dbReference>
<dbReference type="Pfam" id="PF00126">
    <property type="entry name" value="HTH_1"/>
    <property type="match status" value="1"/>
</dbReference>
<keyword evidence="3" id="KW-0238">DNA-binding</keyword>
<dbReference type="RefSeq" id="WP_422918773.1">
    <property type="nucleotide sequence ID" value="NZ_JAMZEJ010000002.1"/>
</dbReference>
<evidence type="ECO:0000256" key="3">
    <source>
        <dbReference type="ARBA" id="ARBA00023125"/>
    </source>
</evidence>
<dbReference type="InterPro" id="IPR036388">
    <property type="entry name" value="WH-like_DNA-bd_sf"/>
</dbReference>
<dbReference type="SUPFAM" id="SSF46785">
    <property type="entry name" value="Winged helix' DNA-binding domain"/>
    <property type="match status" value="1"/>
</dbReference>
<dbReference type="InterPro" id="IPR036390">
    <property type="entry name" value="WH_DNA-bd_sf"/>
</dbReference>
<dbReference type="InterPro" id="IPR005119">
    <property type="entry name" value="LysR_subst-bd"/>
</dbReference>
<protein>
    <submittedName>
        <fullName evidence="7">LysR family transcriptional regulator</fullName>
    </submittedName>
</protein>
<feature type="region of interest" description="Disordered" evidence="5">
    <location>
        <begin position="175"/>
        <end position="196"/>
    </location>
</feature>
<dbReference type="Proteomes" id="UP001524547">
    <property type="component" value="Unassembled WGS sequence"/>
</dbReference>
<dbReference type="PRINTS" id="PR00039">
    <property type="entry name" value="HTHLYSR"/>
</dbReference>
<dbReference type="PANTHER" id="PTHR30126">
    <property type="entry name" value="HTH-TYPE TRANSCRIPTIONAL REGULATOR"/>
    <property type="match status" value="1"/>
</dbReference>
<evidence type="ECO:0000256" key="1">
    <source>
        <dbReference type="ARBA" id="ARBA00009437"/>
    </source>
</evidence>
<comment type="similarity">
    <text evidence="1">Belongs to the LysR transcriptional regulatory family.</text>
</comment>
<proteinExistence type="inferred from homology"/>
<dbReference type="PANTHER" id="PTHR30126:SF2">
    <property type="entry name" value="HTH-TYPE TRANSCRIPTIONAL REGULATOR YJIE"/>
    <property type="match status" value="1"/>
</dbReference>